<accession>A0AB39KXY9</accession>
<dbReference type="KEGG" id="spue:AB5L97_10405"/>
<evidence type="ECO:0000259" key="1">
    <source>
        <dbReference type="SMART" id="SM00382"/>
    </source>
</evidence>
<dbReference type="SMART" id="SM00382">
    <property type="entry name" value="AAA"/>
    <property type="match status" value="1"/>
</dbReference>
<dbReference type="InterPro" id="IPR027417">
    <property type="entry name" value="P-loop_NTPase"/>
</dbReference>
<dbReference type="SUPFAM" id="SSF52540">
    <property type="entry name" value="P-loop containing nucleoside triphosphate hydrolases"/>
    <property type="match status" value="1"/>
</dbReference>
<dbReference type="PROSITE" id="PS00675">
    <property type="entry name" value="SIGMA54_INTERACT_1"/>
    <property type="match status" value="1"/>
</dbReference>
<proteinExistence type="predicted"/>
<dbReference type="InterPro" id="IPR025662">
    <property type="entry name" value="Sigma_54_int_dom_ATP-bd_1"/>
</dbReference>
<organism evidence="2">
    <name type="scientific">Sinomonas puerhi</name>
    <dbReference type="NCBI Taxonomy" id="3238584"/>
    <lineage>
        <taxon>Bacteria</taxon>
        <taxon>Bacillati</taxon>
        <taxon>Actinomycetota</taxon>
        <taxon>Actinomycetes</taxon>
        <taxon>Micrococcales</taxon>
        <taxon>Micrococcaceae</taxon>
        <taxon>Sinomonas</taxon>
    </lineage>
</organism>
<feature type="domain" description="AAA+ ATPase" evidence="1">
    <location>
        <begin position="340"/>
        <end position="474"/>
    </location>
</feature>
<sequence length="1719" mass="187349">MSESPQGGGGGTVIEPSAATTAMSPYATGGGGVTFERKVAVHYLARMLSGLGSTELGEGRSVVSVAFQQAPLHSTDDLVVYAKRADEDEPSLVLALAVRRAPIVVKSNAKTKKLIGSLLEELAHDLSADIDHRVGLVVAGHQDHASQLATLADLARGQTDPAAFAALVQEPGRFEQVLRERFNHLQDLVKSALDDANGGSADEATVTQQTWRLLSRLQVLMPRFEAPDESDWANIVNDLVNASRTADLAGAVTVRDRLGVLAAEYAPKAADIELDLLRRDTHDVVASTTRRHDAAWRMLNSLHEQAVAAVRSRVTSSSGRNEVHIDRSATIAELRTLTRTKPAVIIHGQSGVGKSALMVEFASAVKRDGAQALVINLRHLPTTPIELERALGIPLTTALAEMSAPERLLIIDGADAVAEGKSDLLRYMVDAAFHSDVRIFVLTTDDIRKLLHDAVDTHLGGPAVDYEIPTLTDTQLDELVVAFPELAALAADHHARELLRRLVVVDLLLRGGVSGLPVNDGDAMNQVWVGLVRCHEQAERGTPDAREAVMLRLADLELTRADPLTVVGALDGAALAGLRRDGLLQTSTNRPFKIGPEFAHDEVRRYAVARLLLADEDPTIKLLSAGMPRWSLSAARLAAQVNLGAPDTAENPVRGRFAGLQRSFDAVVAAGHGERWRDVPGEALLSLPHPGPILDDAWGELCADNKTGLHRLCRLVDQRRLRDSAHLVRISAVEPLIEQLFSSSTTWFGDKKLQQLVRDWLRSLIVSNAPAENALRAELRSQLVARCAVADERQQEERAEAEAARLARTPEEVERDRERAARSNLFGEVGYPRGRRHRRREIPREIMDEVMVEFLALLGPDIGGDGEAILRRIANDAPAFLGPAVEALFAGRALATRPRGFLATITEAYYLDDEEDGSGFHEDGIRDHHYHGIGMPLAAWYRGPFISLFQSDFRGGVRVLNQLLNHAALAQARTLASIDRYGGDIPEEELDSYRIELQVTGAVRTYIGDPQVWTWYRGTGGGPYPCMSALQALERVCDQLIDLDIPLSTIVAILLDECENLAMVGLVVGLLIRHLEKAEGMLDPYLSEPMIWHLEFARATSEISGFAASSDGLVGADRRHWSLREASAMLVLRADEDRAEELRHLGRELIENARQQIQLVHGDDEGAIEQELLNVRGWASGMDLDTYSAHPTDDGQLIIQSTPPDVLLNALETASSDVQQAQEATRLMVQYYINPKKRITDSRTSETLIEDLNVAKQLIDEPPAFSADGPWDAPAVVAAAALEAHLIEGIELPDESLRFAAETLVTVGEQSGRGRQFDSQESYFEQGADRVSAQSLPLLLLPAAAPIRALVDGSDGSEAYARVVQATSGLALALPNEVRVHLARGLDVLWQEPCSTEGTCHHETALGLVIATARDCVFGGWDSETGRRASIVLEDPIAESLSAASDDVIYVLRLDAALRALAPASVSGICVSARAEELLHVVLTAQRRALLANDRDFDHRGSHALITARALLTVVEGEGETLLFNHLDAFADRSDMLGAFVRAVSAAAEENSSRAATAERLWPEIVARVLAYQGQHKPFDGRHYGNRARASLIPNAATEAAYLYRELDGEPIVWWDPDKLRDSVEEWLPAARGDSTCVDQLIGFIRPLSMQDQARIALLWITDLALAAPEEVARGSFLLSTWLIDVRAVVSDRHSLAMWQRVVDALVVAGDSRLAPYSQ</sequence>
<protein>
    <recommendedName>
        <fullName evidence="1">AAA+ ATPase domain-containing protein</fullName>
    </recommendedName>
</protein>
<dbReference type="RefSeq" id="WP_369044659.1">
    <property type="nucleotide sequence ID" value="NZ_CP163302.1"/>
</dbReference>
<gene>
    <name evidence="2" type="ORF">AB5L97_10405</name>
</gene>
<dbReference type="InterPro" id="IPR003593">
    <property type="entry name" value="AAA+_ATPase"/>
</dbReference>
<dbReference type="CDD" id="cd00009">
    <property type="entry name" value="AAA"/>
    <property type="match status" value="1"/>
</dbReference>
<evidence type="ECO:0000313" key="2">
    <source>
        <dbReference type="EMBL" id="XDP43733.1"/>
    </source>
</evidence>
<dbReference type="EMBL" id="CP163302">
    <property type="protein sequence ID" value="XDP43733.1"/>
    <property type="molecule type" value="Genomic_DNA"/>
</dbReference>
<name>A0AB39KXY9_9MICC</name>
<dbReference type="Gene3D" id="3.40.50.300">
    <property type="entry name" value="P-loop containing nucleotide triphosphate hydrolases"/>
    <property type="match status" value="1"/>
</dbReference>
<reference evidence="2" key="1">
    <citation type="submission" date="2024-07" db="EMBL/GenBank/DDBJ databases">
        <authorList>
            <person name="fu j."/>
        </authorList>
    </citation>
    <scope>NUCLEOTIDE SEQUENCE</scope>
    <source>
        <strain evidence="2">P10A9</strain>
    </source>
</reference>